<dbReference type="Gene3D" id="1.10.1420.10">
    <property type="match status" value="2"/>
</dbReference>
<dbReference type="Pfam" id="PF05192">
    <property type="entry name" value="MutS_III"/>
    <property type="match status" value="1"/>
</dbReference>
<dbReference type="Gene3D" id="3.40.1170.10">
    <property type="entry name" value="DNA repair protein MutS, domain I"/>
    <property type="match status" value="1"/>
</dbReference>
<accession>A0A9P6UYE0</accession>
<keyword evidence="11" id="KW-1185">Reference proteome</keyword>
<dbReference type="InterPro" id="IPR036678">
    <property type="entry name" value="MutS_con_dom_sf"/>
</dbReference>
<comment type="caution">
    <text evidence="10">The sequence shown here is derived from an EMBL/GenBank/DDBJ whole genome shotgun (WGS) entry which is preliminary data.</text>
</comment>
<keyword evidence="6 7" id="KW-0234">DNA repair</keyword>
<dbReference type="SMART" id="SM00533">
    <property type="entry name" value="MUTSd"/>
    <property type="match status" value="1"/>
</dbReference>
<dbReference type="InterPro" id="IPR007861">
    <property type="entry name" value="DNA_mismatch_repair_MutS_clamp"/>
</dbReference>
<dbReference type="NCBIfam" id="NF003810">
    <property type="entry name" value="PRK05399.1"/>
    <property type="match status" value="1"/>
</dbReference>
<dbReference type="InterPro" id="IPR000432">
    <property type="entry name" value="DNA_mismatch_repair_MutS_C"/>
</dbReference>
<dbReference type="InterPro" id="IPR007860">
    <property type="entry name" value="DNA_mmatch_repair_MutS_con_dom"/>
</dbReference>
<keyword evidence="4 6" id="KW-0067">ATP-binding</keyword>
<evidence type="ECO:0000313" key="11">
    <source>
        <dbReference type="Proteomes" id="UP000738325"/>
    </source>
</evidence>
<keyword evidence="5 6" id="KW-0238">DNA-binding</keyword>
<dbReference type="Gene3D" id="3.40.50.300">
    <property type="entry name" value="P-loop containing nucleotide triphosphate hydrolases"/>
    <property type="match status" value="1"/>
</dbReference>
<dbReference type="PIRSF" id="PIRSF037677">
    <property type="entry name" value="DNA_mis_repair_Msh6"/>
    <property type="match status" value="1"/>
</dbReference>
<dbReference type="SMART" id="SM00534">
    <property type="entry name" value="MUTSac"/>
    <property type="match status" value="1"/>
</dbReference>
<feature type="domain" description="DNA mismatch repair proteins mutS family" evidence="9">
    <location>
        <begin position="1081"/>
        <end position="1097"/>
    </location>
</feature>
<dbReference type="OrthoDB" id="10252754at2759"/>
<protein>
    <recommendedName>
        <fullName evidence="6">DNA mismatch repair protein</fullName>
    </recommendedName>
</protein>
<dbReference type="Gene3D" id="3.30.420.110">
    <property type="entry name" value="MutS, connector domain"/>
    <property type="match status" value="1"/>
</dbReference>
<dbReference type="GO" id="GO:0140664">
    <property type="term" value="F:ATP-dependent DNA damage sensor activity"/>
    <property type="evidence" value="ECO:0007669"/>
    <property type="project" value="InterPro"/>
</dbReference>
<dbReference type="SUPFAM" id="SSF48334">
    <property type="entry name" value="DNA repair protein MutS, domain III"/>
    <property type="match status" value="1"/>
</dbReference>
<dbReference type="PANTHER" id="PTHR11361:SF148">
    <property type="entry name" value="DNA MISMATCH REPAIR PROTEIN MSH6"/>
    <property type="match status" value="1"/>
</dbReference>
<dbReference type="Pfam" id="PF01624">
    <property type="entry name" value="MutS_I"/>
    <property type="match status" value="1"/>
</dbReference>
<dbReference type="CDD" id="cd03286">
    <property type="entry name" value="ABC_MSH6_euk"/>
    <property type="match status" value="1"/>
</dbReference>
<feature type="compositionally biased region" description="Low complexity" evidence="8">
    <location>
        <begin position="36"/>
        <end position="53"/>
    </location>
</feature>
<dbReference type="SUPFAM" id="SSF53150">
    <property type="entry name" value="DNA repair protein MutS, domain II"/>
    <property type="match status" value="1"/>
</dbReference>
<dbReference type="InterPro" id="IPR045076">
    <property type="entry name" value="MutS"/>
</dbReference>
<dbReference type="PANTHER" id="PTHR11361">
    <property type="entry name" value="DNA MISMATCH REPAIR PROTEIN MUTS FAMILY MEMBER"/>
    <property type="match status" value="1"/>
</dbReference>
<reference evidence="10" key="1">
    <citation type="journal article" date="2020" name="Fungal Divers.">
        <title>Resolving the Mortierellaceae phylogeny through synthesis of multi-gene phylogenetics and phylogenomics.</title>
        <authorList>
            <person name="Vandepol N."/>
            <person name="Liber J."/>
            <person name="Desiro A."/>
            <person name="Na H."/>
            <person name="Kennedy M."/>
            <person name="Barry K."/>
            <person name="Grigoriev I.V."/>
            <person name="Miller A.N."/>
            <person name="O'Donnell K."/>
            <person name="Stajich J.E."/>
            <person name="Bonito G."/>
        </authorList>
    </citation>
    <scope>NUCLEOTIDE SEQUENCE</scope>
    <source>
        <strain evidence="10">REB-010B</strain>
    </source>
</reference>
<evidence type="ECO:0000259" key="9">
    <source>
        <dbReference type="PROSITE" id="PS00486"/>
    </source>
</evidence>
<name>A0A9P6UYE0_9FUNG</name>
<dbReference type="FunFam" id="3.40.1170.10:FF:000002">
    <property type="entry name" value="DNA mismatch repair protein"/>
    <property type="match status" value="1"/>
</dbReference>
<evidence type="ECO:0000256" key="7">
    <source>
        <dbReference type="RuleBase" id="RU003756"/>
    </source>
</evidence>
<feature type="compositionally biased region" description="Acidic residues" evidence="8">
    <location>
        <begin position="222"/>
        <end position="245"/>
    </location>
</feature>
<comment type="similarity">
    <text evidence="1 6 7">Belongs to the DNA mismatch repair MutS family.</text>
</comment>
<organism evidence="10 11">
    <name type="scientific">Dissophora globulifera</name>
    <dbReference type="NCBI Taxonomy" id="979702"/>
    <lineage>
        <taxon>Eukaryota</taxon>
        <taxon>Fungi</taxon>
        <taxon>Fungi incertae sedis</taxon>
        <taxon>Mucoromycota</taxon>
        <taxon>Mortierellomycotina</taxon>
        <taxon>Mortierellomycetes</taxon>
        <taxon>Mortierellales</taxon>
        <taxon>Mortierellaceae</taxon>
        <taxon>Dissophora</taxon>
    </lineage>
</organism>
<sequence>MDRPTKSPSKAKGAGTQPGMTQKTLFSFFKPPAPSPSASTASAAAASGEPSLSQTPVAFAGPPRTPVKSDSRGNASGNGHLESPPSFSKDDALLKGSKRKTVDFEDDDDNNASSLPKEDARSVKKFAAAVEKLSLDSPVRKMRREELEVADKGDGEDEDELSLNARRSSRGIRRIKYQISDDDEDEDDGGKGASTPTKPRRKAKVTYDDDDDSEYEAPAAVPEDDFNMDIDEADLAELDEDDDDAPASPTRHKSSKSLPVPALTPLAQPKPALASLFNRSVASPSKPPATRPGFVMKDDKKKERAAKFAEENTKRYSWLLNVKDADGNPVGSPDYDPRTLYIPSSAWGNFSDFERQFWEIKGKHFDSIVFFKKGKFYELYERDADIGSQQFDLKMTDRVNMRMVGVPESSFDYWAAQFIAKGFKVARVDQMETALGKAMRERDGAVKKSAVQKVIRRELHSILTAGTLTDSGLLTNEMATYCMAIKELNRPGAEHLPTQFGVVFVDTATAEFNLATFYDDMDRTKFETLVTQIKPREIVFEKGGLSIRSSRVLKSSLGSNTIWNPLQPETQFLGALDAADELRIGGYFGEDASGSSATDCWPSELQKMKDNAAVMSAMGGLVWYLKSLDKELLSFKNFHIYDPVRQASTLILDGQTLSNLEVFQNNNDGTEAGTVLRLLNRCVTPFGKRLFRRWLCHPLRSMTAINARLDAVEDFMRVPGFLELFEEKTSRFPDLERIVSRIHAGSCKISEFLVVLATFRTLVETTQLLYSYTDQFKSKKVASVLSELPDLAPYLDYFHDAFDHQVAASEGDVIPYPGFAEDYDANSETLKQLDSEFAQHLDKAKRDLKTTKVIYKDLGKEIYQLEVSNKVTVPSNWKKMSGTSSVSRYYNAELTALVTRLQEARETKGSIMKELQGRLYAKFDENYKDWLKAVKIIAEIDCLGSLSKSSSALGSPSCRPEFVDSETSVLELESLRHPCVIPGIATDFIPNDTVLGGETPNLILLTGPNMGGKSTLLRQTCVAVIMAQLGCYVPAEKCRLTPFDRIFTRIGANDNILAGQSTFMVELSETSKILAEATERSIVILDELGRGTSTFDGYAIAYSVLHELSTRIGCLGLFSTHYGTLTTEFERDPNVALKHMACQVDQANREVTFLYKLIEGACEKSYGMNVAHMAGVPRKIVDRAETMAETFELKQETKREEEQQKLMRGTKDVGQGMIMDLAFLLSRVADGAQRSHGAGEAMEDVAVHGQGDGESSGDGAELMPARVGTRQLTKDQETRVLQRIFRSMACV</sequence>
<dbReference type="Pfam" id="PF05190">
    <property type="entry name" value="MutS_IV"/>
    <property type="match status" value="1"/>
</dbReference>
<dbReference type="GO" id="GO:0030983">
    <property type="term" value="F:mismatched DNA binding"/>
    <property type="evidence" value="ECO:0007669"/>
    <property type="project" value="UniProtKB-UniRule"/>
</dbReference>
<dbReference type="GO" id="GO:0032301">
    <property type="term" value="C:MutSalpha complex"/>
    <property type="evidence" value="ECO:0007669"/>
    <property type="project" value="TreeGrafter"/>
</dbReference>
<dbReference type="Pfam" id="PF00488">
    <property type="entry name" value="MutS_V"/>
    <property type="match status" value="1"/>
</dbReference>
<dbReference type="PROSITE" id="PS00486">
    <property type="entry name" value="DNA_MISMATCH_REPAIR_2"/>
    <property type="match status" value="1"/>
</dbReference>
<dbReference type="Pfam" id="PF05188">
    <property type="entry name" value="MutS_II"/>
    <property type="match status" value="1"/>
</dbReference>
<feature type="compositionally biased region" description="Basic residues" evidence="8">
    <location>
        <begin position="167"/>
        <end position="176"/>
    </location>
</feature>
<dbReference type="InterPro" id="IPR017261">
    <property type="entry name" value="DNA_mismatch_repair_MutS/MSH"/>
</dbReference>
<gene>
    <name evidence="10" type="primary">MSH6</name>
    <name evidence="10" type="ORF">BGZ99_000699</name>
</gene>
<dbReference type="SUPFAM" id="SSF52540">
    <property type="entry name" value="P-loop containing nucleoside triphosphate hydrolases"/>
    <property type="match status" value="1"/>
</dbReference>
<dbReference type="InterPro" id="IPR007695">
    <property type="entry name" value="DNA_mismatch_repair_MutS-lik_N"/>
</dbReference>
<evidence type="ECO:0000256" key="6">
    <source>
        <dbReference type="PIRNR" id="PIRNR037677"/>
    </source>
</evidence>
<dbReference type="EMBL" id="JAAAIP010000114">
    <property type="protein sequence ID" value="KAG0325387.1"/>
    <property type="molecule type" value="Genomic_DNA"/>
</dbReference>
<dbReference type="InterPro" id="IPR007696">
    <property type="entry name" value="DNA_mismatch_repair_MutS_core"/>
</dbReference>
<keyword evidence="3 6" id="KW-0227">DNA damage</keyword>
<dbReference type="InterPro" id="IPR027417">
    <property type="entry name" value="P-loop_NTPase"/>
</dbReference>
<dbReference type="InterPro" id="IPR036187">
    <property type="entry name" value="DNA_mismatch_repair_MutS_sf"/>
</dbReference>
<evidence type="ECO:0000256" key="8">
    <source>
        <dbReference type="SAM" id="MobiDB-lite"/>
    </source>
</evidence>
<feature type="region of interest" description="Disordered" evidence="8">
    <location>
        <begin position="1"/>
        <end position="262"/>
    </location>
</feature>
<evidence type="ECO:0000256" key="1">
    <source>
        <dbReference type="ARBA" id="ARBA00006271"/>
    </source>
</evidence>
<keyword evidence="2 6" id="KW-0547">Nucleotide-binding</keyword>
<evidence type="ECO:0000256" key="2">
    <source>
        <dbReference type="ARBA" id="ARBA00022741"/>
    </source>
</evidence>
<dbReference type="GO" id="GO:0005524">
    <property type="term" value="F:ATP binding"/>
    <property type="evidence" value="ECO:0007669"/>
    <property type="project" value="UniProtKB-UniRule"/>
</dbReference>
<dbReference type="FunFam" id="1.10.1420.10:FF:000005">
    <property type="entry name" value="DNA mismatch repair protein"/>
    <property type="match status" value="1"/>
</dbReference>
<feature type="compositionally biased region" description="Basic and acidic residues" evidence="8">
    <location>
        <begin position="143"/>
        <end position="153"/>
    </location>
</feature>
<feature type="region of interest" description="Disordered" evidence="8">
    <location>
        <begin position="1248"/>
        <end position="1274"/>
    </location>
</feature>
<evidence type="ECO:0000256" key="4">
    <source>
        <dbReference type="ARBA" id="ARBA00022840"/>
    </source>
</evidence>
<comment type="function">
    <text evidence="6 7">Component of the post-replicative DNA mismatch repair system (MMR).</text>
</comment>
<evidence type="ECO:0000256" key="5">
    <source>
        <dbReference type="ARBA" id="ARBA00023125"/>
    </source>
</evidence>
<evidence type="ECO:0000256" key="3">
    <source>
        <dbReference type="ARBA" id="ARBA00022763"/>
    </source>
</evidence>
<dbReference type="SUPFAM" id="SSF55271">
    <property type="entry name" value="DNA repair protein MutS, domain I"/>
    <property type="match status" value="1"/>
</dbReference>
<dbReference type="GO" id="GO:0006298">
    <property type="term" value="P:mismatch repair"/>
    <property type="evidence" value="ECO:0007669"/>
    <property type="project" value="InterPro"/>
</dbReference>
<dbReference type="Proteomes" id="UP000738325">
    <property type="component" value="Unassembled WGS sequence"/>
</dbReference>
<proteinExistence type="inferred from homology"/>
<dbReference type="InterPro" id="IPR016151">
    <property type="entry name" value="DNA_mismatch_repair_MutS_N"/>
</dbReference>
<evidence type="ECO:0000313" key="10">
    <source>
        <dbReference type="EMBL" id="KAG0325387.1"/>
    </source>
</evidence>